<evidence type="ECO:0008006" key="3">
    <source>
        <dbReference type="Google" id="ProtNLM"/>
    </source>
</evidence>
<name>A0A0E9N5Z3_9BACT</name>
<dbReference type="Proteomes" id="UP000033121">
    <property type="component" value="Unassembled WGS sequence"/>
</dbReference>
<protein>
    <recommendedName>
        <fullName evidence="3">SusD/RagB family protein</fullName>
    </recommendedName>
</protein>
<evidence type="ECO:0000313" key="2">
    <source>
        <dbReference type="Proteomes" id="UP000033121"/>
    </source>
</evidence>
<comment type="caution">
    <text evidence="1">The sequence shown here is derived from an EMBL/GenBank/DDBJ whole genome shotgun (WGS) entry which is preliminary data.</text>
</comment>
<keyword evidence="2" id="KW-1185">Reference proteome</keyword>
<reference evidence="1 2" key="1">
    <citation type="submission" date="2015-04" db="EMBL/GenBank/DDBJ databases">
        <title>Whole genome shotgun sequence of Flavihumibacter petaseus NBRC 106054.</title>
        <authorList>
            <person name="Miyazawa S."/>
            <person name="Hosoyama A."/>
            <person name="Hashimoto M."/>
            <person name="Noguchi M."/>
            <person name="Tsuchikane K."/>
            <person name="Ohji S."/>
            <person name="Yamazoe A."/>
            <person name="Ichikawa N."/>
            <person name="Kimura A."/>
            <person name="Fujita N."/>
        </authorList>
    </citation>
    <scope>NUCLEOTIDE SEQUENCE [LARGE SCALE GENOMIC DNA]</scope>
    <source>
        <strain evidence="1 2">NBRC 106054</strain>
    </source>
</reference>
<organism evidence="1 2">
    <name type="scientific">Flavihumibacter petaseus NBRC 106054</name>
    <dbReference type="NCBI Taxonomy" id="1220578"/>
    <lineage>
        <taxon>Bacteria</taxon>
        <taxon>Pseudomonadati</taxon>
        <taxon>Bacteroidota</taxon>
        <taxon>Chitinophagia</taxon>
        <taxon>Chitinophagales</taxon>
        <taxon>Chitinophagaceae</taxon>
        <taxon>Flavihumibacter</taxon>
    </lineage>
</organism>
<dbReference type="EMBL" id="BBWV01000004">
    <property type="protein sequence ID" value="GAO44770.1"/>
    <property type="molecule type" value="Genomic_DNA"/>
</dbReference>
<gene>
    <name evidence="1" type="ORF">FPE01S_04_00130</name>
</gene>
<dbReference type="SUPFAM" id="SSF48452">
    <property type="entry name" value="TPR-like"/>
    <property type="match status" value="1"/>
</dbReference>
<accession>A0A0E9N5Z3</accession>
<dbReference type="AlphaFoldDB" id="A0A0E9N5Z3"/>
<dbReference type="InterPro" id="IPR041662">
    <property type="entry name" value="SusD-like_2"/>
</dbReference>
<proteinExistence type="predicted"/>
<dbReference type="InterPro" id="IPR011990">
    <property type="entry name" value="TPR-like_helical_dom_sf"/>
</dbReference>
<evidence type="ECO:0000313" key="1">
    <source>
        <dbReference type="EMBL" id="GAO44770.1"/>
    </source>
</evidence>
<dbReference type="STRING" id="1220578.FPE01S_04_00130"/>
<sequence length="456" mass="50371">MTTFAGCDKYLDKLDNPNLVTDPPINGQLATVTYETGMNCYRMGDVTSYFTQYLASNQQASDADIYNEVDYSTTWSNFYAAMMNIRQMIDKADATSAFQHRGVGKILMAYNLNMLVTTFGDVPYSEAMQGQQLLVPKFDSQTDLLQTSLLLLEEGIADLQLTGASVELGTSNDVIHGGNAEAWIKTAYALKARFLNQLSKTSAYDPAQILSTLENAYTSNGDDAALIAFDGRSPWNQAAYDNTQLLLDGWLSSQFVDALNGTTFGIEDPRLPKIATLTQFGDYRGTPNGAGRIGTGTDDEESYLSLDGYYSKGGAPILLVTYAEMKFIEAEAAFHNNDKATAYAAYLAGINAHMSKLGVSDADRNAYVNNPAVSVGEDDLTLDLIFKEKYVAMFLNPESWVDMRRHDYQYKDFDLPEHAAMNTFIRRVAYPTIEISRNGANVPTITGLDEKLVWDE</sequence>
<dbReference type="Gene3D" id="1.25.40.390">
    <property type="match status" value="1"/>
</dbReference>
<dbReference type="Pfam" id="PF12771">
    <property type="entry name" value="SusD-like_2"/>
    <property type="match status" value="1"/>
</dbReference>